<dbReference type="PROSITE" id="PS00211">
    <property type="entry name" value="ABC_TRANSPORTER_1"/>
    <property type="match status" value="1"/>
</dbReference>
<evidence type="ECO:0000256" key="5">
    <source>
        <dbReference type="SAM" id="Phobius"/>
    </source>
</evidence>
<dbReference type="GO" id="GO:0005886">
    <property type="term" value="C:plasma membrane"/>
    <property type="evidence" value="ECO:0007669"/>
    <property type="project" value="UniProtKB-SubCell"/>
</dbReference>
<dbReference type="Gene3D" id="3.40.50.300">
    <property type="entry name" value="P-loop containing nucleotide triphosphate hydrolases"/>
    <property type="match status" value="1"/>
</dbReference>
<evidence type="ECO:0000256" key="4">
    <source>
        <dbReference type="ARBA" id="ARBA00023136"/>
    </source>
</evidence>
<dbReference type="InterPro" id="IPR036640">
    <property type="entry name" value="ABC1_TM_sf"/>
</dbReference>
<reference evidence="8 9" key="1">
    <citation type="submission" date="2019-03" db="EMBL/GenBank/DDBJ databases">
        <title>Draft genome sequences of novel Actinobacteria.</title>
        <authorList>
            <person name="Sahin N."/>
            <person name="Ay H."/>
            <person name="Saygin H."/>
        </authorList>
    </citation>
    <scope>NUCLEOTIDE SEQUENCE [LARGE SCALE GENOMIC DNA]</scope>
    <source>
        <strain evidence="8 9">KC310</strain>
    </source>
</reference>
<feature type="transmembrane region" description="Helical" evidence="5">
    <location>
        <begin position="145"/>
        <end position="164"/>
    </location>
</feature>
<evidence type="ECO:0000313" key="9">
    <source>
        <dbReference type="Proteomes" id="UP000295258"/>
    </source>
</evidence>
<dbReference type="GO" id="GO:0015421">
    <property type="term" value="F:ABC-type oligopeptide transporter activity"/>
    <property type="evidence" value="ECO:0007669"/>
    <property type="project" value="TreeGrafter"/>
</dbReference>
<comment type="caution">
    <text evidence="8">The sequence shown here is derived from an EMBL/GenBank/DDBJ whole genome shotgun (WGS) entry which is preliminary data.</text>
</comment>
<dbReference type="Pfam" id="PF00664">
    <property type="entry name" value="ABC_membrane"/>
    <property type="match status" value="1"/>
</dbReference>
<evidence type="ECO:0000259" key="6">
    <source>
        <dbReference type="PROSITE" id="PS50893"/>
    </source>
</evidence>
<dbReference type="InterPro" id="IPR039421">
    <property type="entry name" value="Type_1_exporter"/>
</dbReference>
<evidence type="ECO:0000256" key="2">
    <source>
        <dbReference type="ARBA" id="ARBA00022692"/>
    </source>
</evidence>
<dbReference type="SUPFAM" id="SSF90123">
    <property type="entry name" value="ABC transporter transmembrane region"/>
    <property type="match status" value="1"/>
</dbReference>
<accession>A0A4R4V3G6</accession>
<dbReference type="Proteomes" id="UP000295258">
    <property type="component" value="Unassembled WGS sequence"/>
</dbReference>
<dbReference type="GO" id="GO:0016887">
    <property type="term" value="F:ATP hydrolysis activity"/>
    <property type="evidence" value="ECO:0007669"/>
    <property type="project" value="InterPro"/>
</dbReference>
<feature type="transmembrane region" description="Helical" evidence="5">
    <location>
        <begin position="285"/>
        <end position="304"/>
    </location>
</feature>
<feature type="domain" description="ABC transporter" evidence="6">
    <location>
        <begin position="248"/>
        <end position="559"/>
    </location>
</feature>
<evidence type="ECO:0000259" key="7">
    <source>
        <dbReference type="PROSITE" id="PS50929"/>
    </source>
</evidence>
<organism evidence="8 9">
    <name type="scientific">Nonomuraea deserti</name>
    <dbReference type="NCBI Taxonomy" id="1848322"/>
    <lineage>
        <taxon>Bacteria</taxon>
        <taxon>Bacillati</taxon>
        <taxon>Actinomycetota</taxon>
        <taxon>Actinomycetes</taxon>
        <taxon>Streptosporangiales</taxon>
        <taxon>Streptosporangiaceae</taxon>
        <taxon>Nonomuraea</taxon>
    </lineage>
</organism>
<evidence type="ECO:0000256" key="1">
    <source>
        <dbReference type="ARBA" id="ARBA00004651"/>
    </source>
</evidence>
<feature type="domain" description="ABC transmembrane type-1" evidence="7">
    <location>
        <begin position="33"/>
        <end position="313"/>
    </location>
</feature>
<dbReference type="CDD" id="cd07346">
    <property type="entry name" value="ABC_6TM_exporters"/>
    <property type="match status" value="1"/>
</dbReference>
<dbReference type="RefSeq" id="WP_132602090.1">
    <property type="nucleotide sequence ID" value="NZ_SMKO01000149.1"/>
</dbReference>
<sequence>MRSLPEADPGVPDIRSPLRYLWWTARRQWPSLLAGIGFATLWWLVQALMPAVLGKGIDAVTAKDSRALLFWAAVLLVLGLLQAFTGLMRHRMAVHTWLSAAYRTVQVTARQAARLGATLPKRLSTGEVVSVGNSDISHIGGSMDILLRGTGSIVAIVTVTVILISTSLPLGLLVLFGVPIMAVAISPLLRPLHRRQRRHRELVGDLSTRASDIVAGLRVLRGIGGEQVFAGRYRDESQLVRQAGVGVARVESVLEGAQIVLAGLLIAIVTGVGASFAVAGEIPTGQLVSFYLYAVFLIGPLRTLTEAADRLTKGHVAAGRVIRILSIEPEVTGGAESSPGGVLRDSYSGVTLQPCSLTAIAASSPDDAAAIADRLGRYADGDVTFGEASLADLPIDEIRARILVADNGARLFTGRLRDELDVRGGATDEQLREALHAACADDIVEALPDGLDTVVAEAGREFSGGQQQRLRLVRALLADPEVLILVEPTSAVDAHSEARIAGRLAKARAGRTTLVCTTSPLVLDRTDHVIYVEEGRVLAEGAHRQLLDSSPAYAATVTRGED</sequence>
<dbReference type="InterPro" id="IPR017871">
    <property type="entry name" value="ABC_transporter-like_CS"/>
</dbReference>
<keyword evidence="8" id="KW-0067">ATP-binding</keyword>
<dbReference type="InterPro" id="IPR027417">
    <property type="entry name" value="P-loop_NTPase"/>
</dbReference>
<keyword evidence="2 5" id="KW-0812">Transmembrane</keyword>
<dbReference type="InterPro" id="IPR011527">
    <property type="entry name" value="ABC1_TM_dom"/>
</dbReference>
<dbReference type="PROSITE" id="PS50893">
    <property type="entry name" value="ABC_TRANSPORTER_2"/>
    <property type="match status" value="1"/>
</dbReference>
<dbReference type="EMBL" id="SMKO01000149">
    <property type="protein sequence ID" value="TDC97666.1"/>
    <property type="molecule type" value="Genomic_DNA"/>
</dbReference>
<feature type="transmembrane region" description="Helical" evidence="5">
    <location>
        <begin position="259"/>
        <end position="279"/>
    </location>
</feature>
<feature type="transmembrane region" description="Helical" evidence="5">
    <location>
        <begin position="68"/>
        <end position="88"/>
    </location>
</feature>
<dbReference type="Pfam" id="PF00005">
    <property type="entry name" value="ABC_tran"/>
    <property type="match status" value="1"/>
</dbReference>
<keyword evidence="9" id="KW-1185">Reference proteome</keyword>
<dbReference type="AlphaFoldDB" id="A0A4R4V3G6"/>
<dbReference type="PANTHER" id="PTHR43394">
    <property type="entry name" value="ATP-DEPENDENT PERMEASE MDL1, MITOCHONDRIAL"/>
    <property type="match status" value="1"/>
</dbReference>
<feature type="transmembrane region" description="Helical" evidence="5">
    <location>
        <begin position="170"/>
        <end position="189"/>
    </location>
</feature>
<name>A0A4R4V3G6_9ACTN</name>
<dbReference type="SUPFAM" id="SSF52540">
    <property type="entry name" value="P-loop containing nucleoside triphosphate hydrolases"/>
    <property type="match status" value="1"/>
</dbReference>
<keyword evidence="8" id="KW-0547">Nucleotide-binding</keyword>
<dbReference type="InterPro" id="IPR003439">
    <property type="entry name" value="ABC_transporter-like_ATP-bd"/>
</dbReference>
<dbReference type="Gene3D" id="1.20.1560.10">
    <property type="entry name" value="ABC transporter type 1, transmembrane domain"/>
    <property type="match status" value="1"/>
</dbReference>
<evidence type="ECO:0000313" key="8">
    <source>
        <dbReference type="EMBL" id="TDC97666.1"/>
    </source>
</evidence>
<evidence type="ECO:0000256" key="3">
    <source>
        <dbReference type="ARBA" id="ARBA00022989"/>
    </source>
</evidence>
<keyword evidence="3 5" id="KW-1133">Transmembrane helix</keyword>
<dbReference type="PROSITE" id="PS50929">
    <property type="entry name" value="ABC_TM1F"/>
    <property type="match status" value="1"/>
</dbReference>
<dbReference type="GO" id="GO:0005524">
    <property type="term" value="F:ATP binding"/>
    <property type="evidence" value="ECO:0007669"/>
    <property type="project" value="UniProtKB-KW"/>
</dbReference>
<proteinExistence type="predicted"/>
<dbReference type="PANTHER" id="PTHR43394:SF1">
    <property type="entry name" value="ATP-BINDING CASSETTE SUB-FAMILY B MEMBER 10, MITOCHONDRIAL"/>
    <property type="match status" value="1"/>
</dbReference>
<keyword evidence="4 5" id="KW-0472">Membrane</keyword>
<comment type="subcellular location">
    <subcellularLocation>
        <location evidence="1">Cell membrane</location>
        <topology evidence="1">Multi-pass membrane protein</topology>
    </subcellularLocation>
</comment>
<gene>
    <name evidence="8" type="ORF">E1292_36640</name>
</gene>
<feature type="transmembrane region" description="Helical" evidence="5">
    <location>
        <begin position="29"/>
        <end position="48"/>
    </location>
</feature>
<protein>
    <submittedName>
        <fullName evidence="8">ABC transporter ATP-binding protein</fullName>
    </submittedName>
</protein>